<dbReference type="PANTHER" id="PTHR13062:SF12">
    <property type="entry name" value="ALPHA-2-MACROGLOBULIN DOMAIN-CONTAINING PROTEIN"/>
    <property type="match status" value="1"/>
</dbReference>
<reference evidence="14 15" key="1">
    <citation type="submission" date="2022-02" db="EMBL/GenBank/DDBJ databases">
        <title>The genome sequence of Shewanella sp. 3B26.</title>
        <authorList>
            <person name="Du J."/>
        </authorList>
    </citation>
    <scope>NUCLEOTIDE SEQUENCE [LARGE SCALE GENOMIC DNA]</scope>
    <source>
        <strain evidence="14 15">3B26</strain>
    </source>
</reference>
<proteinExistence type="predicted"/>
<dbReference type="CDD" id="cd00146">
    <property type="entry name" value="PKD"/>
    <property type="match status" value="2"/>
</dbReference>
<dbReference type="InterPro" id="IPR020008">
    <property type="entry name" value="GlyGly_CTERM"/>
</dbReference>
<dbReference type="InterPro" id="IPR008757">
    <property type="entry name" value="Peptidase_M6-like_domain"/>
</dbReference>
<keyword evidence="4" id="KW-0645">Protease</keyword>
<evidence type="ECO:0000256" key="9">
    <source>
        <dbReference type="ARBA" id="ARBA00022837"/>
    </source>
</evidence>
<evidence type="ECO:0000256" key="8">
    <source>
        <dbReference type="ARBA" id="ARBA00022833"/>
    </source>
</evidence>
<dbReference type="GO" id="GO:0046872">
    <property type="term" value="F:metal ion binding"/>
    <property type="evidence" value="ECO:0007669"/>
    <property type="project" value="UniProtKB-KW"/>
</dbReference>
<dbReference type="InterPro" id="IPR048665">
    <property type="entry name" value="InhA-like_VEG"/>
</dbReference>
<protein>
    <submittedName>
        <fullName evidence="14">Immune inhibitor A</fullName>
    </submittedName>
</protein>
<dbReference type="NCBIfam" id="TIGR03501">
    <property type="entry name" value="GlyGly_CTERM"/>
    <property type="match status" value="1"/>
</dbReference>
<dbReference type="GO" id="GO:0008237">
    <property type="term" value="F:metallopeptidase activity"/>
    <property type="evidence" value="ECO:0007669"/>
    <property type="project" value="UniProtKB-KW"/>
</dbReference>
<dbReference type="Pfam" id="PF20773">
    <property type="entry name" value="InhA-like_MAM"/>
    <property type="match status" value="1"/>
</dbReference>
<dbReference type="InterPro" id="IPR013783">
    <property type="entry name" value="Ig-like_fold"/>
</dbReference>
<name>A0AAJ1BHX9_9GAMM</name>
<evidence type="ECO:0000313" key="15">
    <source>
        <dbReference type="Proteomes" id="UP001297581"/>
    </source>
</evidence>
<evidence type="ECO:0000313" key="14">
    <source>
        <dbReference type="EMBL" id="MCH4295013.1"/>
    </source>
</evidence>
<evidence type="ECO:0000256" key="3">
    <source>
        <dbReference type="ARBA" id="ARBA00022525"/>
    </source>
</evidence>
<dbReference type="InterPro" id="IPR000601">
    <property type="entry name" value="PKD_dom"/>
</dbReference>
<keyword evidence="10" id="KW-0843">Virulence</keyword>
<evidence type="ECO:0000256" key="5">
    <source>
        <dbReference type="ARBA" id="ARBA00022723"/>
    </source>
</evidence>
<dbReference type="AlphaFoldDB" id="A0AAJ1BHX9"/>
<dbReference type="PANTHER" id="PTHR13062">
    <property type="entry name" value="COLLAGENASE"/>
    <property type="match status" value="1"/>
</dbReference>
<dbReference type="Pfam" id="PF05547">
    <property type="entry name" value="Peptidase_M6"/>
    <property type="match status" value="1"/>
</dbReference>
<evidence type="ECO:0000256" key="4">
    <source>
        <dbReference type="ARBA" id="ARBA00022670"/>
    </source>
</evidence>
<feature type="domain" description="PKD" evidence="13">
    <location>
        <begin position="737"/>
        <end position="824"/>
    </location>
</feature>
<dbReference type="GO" id="GO:0005576">
    <property type="term" value="C:extracellular region"/>
    <property type="evidence" value="ECO:0007669"/>
    <property type="project" value="UniProtKB-SubCell"/>
</dbReference>
<accession>A0AAJ1BHX9</accession>
<feature type="domain" description="PKD" evidence="13">
    <location>
        <begin position="817"/>
        <end position="903"/>
    </location>
</feature>
<evidence type="ECO:0000259" key="13">
    <source>
        <dbReference type="PROSITE" id="PS50093"/>
    </source>
</evidence>
<dbReference type="GO" id="GO:0006508">
    <property type="term" value="P:proteolysis"/>
    <property type="evidence" value="ECO:0007669"/>
    <property type="project" value="UniProtKB-KW"/>
</dbReference>
<keyword evidence="5" id="KW-0479">Metal-binding</keyword>
<dbReference type="InterPro" id="IPR022409">
    <property type="entry name" value="PKD/Chitinase_dom"/>
</dbReference>
<keyword evidence="11" id="KW-0482">Metalloprotease</keyword>
<dbReference type="SUPFAM" id="SSF49299">
    <property type="entry name" value="PKD domain"/>
    <property type="match status" value="2"/>
</dbReference>
<evidence type="ECO:0000256" key="2">
    <source>
        <dbReference type="ARBA" id="ARBA00004613"/>
    </source>
</evidence>
<evidence type="ECO:0000256" key="1">
    <source>
        <dbReference type="ARBA" id="ARBA00001947"/>
    </source>
</evidence>
<keyword evidence="15" id="KW-1185">Reference proteome</keyword>
<dbReference type="NCBIfam" id="TIGR03296">
    <property type="entry name" value="M6dom_TIGR03296"/>
    <property type="match status" value="1"/>
</dbReference>
<organism evidence="14 15">
    <name type="scientific">Shewanella zhuhaiensis</name>
    <dbReference type="NCBI Taxonomy" id="2919576"/>
    <lineage>
        <taxon>Bacteria</taxon>
        <taxon>Pseudomonadati</taxon>
        <taxon>Pseudomonadota</taxon>
        <taxon>Gammaproteobacteria</taxon>
        <taxon>Alteromonadales</taxon>
        <taxon>Shewanellaceae</taxon>
        <taxon>Shewanella</taxon>
    </lineage>
</organism>
<dbReference type="Proteomes" id="UP001297581">
    <property type="component" value="Unassembled WGS sequence"/>
</dbReference>
<dbReference type="RefSeq" id="WP_240591292.1">
    <property type="nucleotide sequence ID" value="NZ_JAKUDL010000004.1"/>
</dbReference>
<keyword evidence="6 12" id="KW-0732">Signal</keyword>
<dbReference type="PROSITE" id="PS50093">
    <property type="entry name" value="PKD"/>
    <property type="match status" value="2"/>
</dbReference>
<keyword evidence="9" id="KW-0106">Calcium</keyword>
<dbReference type="Gene3D" id="2.60.40.10">
    <property type="entry name" value="Immunoglobulins"/>
    <property type="match status" value="2"/>
</dbReference>
<dbReference type="InterPro" id="IPR035986">
    <property type="entry name" value="PKD_dom_sf"/>
</dbReference>
<gene>
    <name evidence="14" type="ORF">MJ923_11945</name>
</gene>
<comment type="subcellular location">
    <subcellularLocation>
        <location evidence="2">Secreted</location>
    </subcellularLocation>
</comment>
<dbReference type="EMBL" id="JAKUDL010000004">
    <property type="protein sequence ID" value="MCH4295013.1"/>
    <property type="molecule type" value="Genomic_DNA"/>
</dbReference>
<comment type="caution">
    <text evidence="14">The sequence shown here is derived from an EMBL/GenBank/DDBJ whole genome shotgun (WGS) entry which is preliminary data.</text>
</comment>
<evidence type="ECO:0000256" key="7">
    <source>
        <dbReference type="ARBA" id="ARBA00022801"/>
    </source>
</evidence>
<evidence type="ECO:0000256" key="10">
    <source>
        <dbReference type="ARBA" id="ARBA00023026"/>
    </source>
</evidence>
<sequence>MVKTFNIPKLSALGILLALTAGNTFAAPVAGTPADSGVINKERVLYWLIKRGEVAADASEAEKAEAVEAFIGRARSQTPAIVEQQIREQSQLTQARQRQKARSSLQAVADADVTKTVKVLGVLVDFPDLPHDNNGLVAGDTDMYYSSYPVAHYQDLLFSTTGFNGPSNQNLISGYQYFQQASGQSFFFTGAVRDWVRADNNAAYYGGNDPANDDNDKAVPELVLEAVTKAVAGMSAAELASYDIEDPYDVDGDGNLDEADGIIDHIMLFHSSIGEEAGGGKLGDDAIWSHRFFLSSDTQGKYGKAVTGTSLRAYGYTVQPIDAAAGVCTHEFGHDLGLPDEYDYDNSGDGSPVGSWSLMSGGSWTGTVAGSEPVGFSPYARSYLQKAYKGKWVNEQQVDFDSLNASGMEYTLVEGVNANGVNQLSLKVPLANVPFKAPYAGDYQYYSSQGNNLNNAMSFNIDLPAAASLTLKMYAHWQIEDDYDYMQVQVDGTPIPGNNTQATSYYSHGTHVITGSSNGAWVELTYDLSAYAGMSKQISIVYRTDEFEGGYGIAIDNLSVVSGTATLYSDDAETDGKMTLAGFSRIDDTRPGEEQRYLIQLRSHNGIDKGLASHNYDPGVVVWFENFNFTDNNTTKHPGEGLIGVVDADQNLIGNYGTDVQIRDAAFSTRQQTPYTQDQHLSPVSLFDDSQDYSAPLKPQAGIKLPKLGLTMEVLELASDNSSARVRIKKHDGSTTEPAALTADIGVSFSDATASFTSNAAGGDGSYTYAWNFGVANATSTVANPSYTYGSSGDYTVTLTVTDGAGASVSDTQQVSVTAPLVASFNQSVSQLSVTFTNASSGGDGNLSYSWSFGDGQTSTAAAPSHTYAAAGSYTVTLTVTDGKGVTASQSRTVSVTAPVTPTEGNSSGGGGGGSLGWLALLALGFAGVARRR</sequence>
<keyword evidence="3" id="KW-0964">Secreted</keyword>
<feature type="chain" id="PRO_5042571849" evidence="12">
    <location>
        <begin position="27"/>
        <end position="933"/>
    </location>
</feature>
<dbReference type="SUPFAM" id="SSF55486">
    <property type="entry name" value="Metalloproteases ('zincins'), catalytic domain"/>
    <property type="match status" value="1"/>
</dbReference>
<comment type="cofactor">
    <cofactor evidence="1">
        <name>Zn(2+)</name>
        <dbReference type="ChEBI" id="CHEBI:29105"/>
    </cofactor>
</comment>
<evidence type="ECO:0000256" key="12">
    <source>
        <dbReference type="SAM" id="SignalP"/>
    </source>
</evidence>
<evidence type="ECO:0000256" key="6">
    <source>
        <dbReference type="ARBA" id="ARBA00022729"/>
    </source>
</evidence>
<evidence type="ECO:0000256" key="11">
    <source>
        <dbReference type="ARBA" id="ARBA00023049"/>
    </source>
</evidence>
<keyword evidence="8" id="KW-0862">Zinc</keyword>
<dbReference type="SMART" id="SM00089">
    <property type="entry name" value="PKD"/>
    <property type="match status" value="2"/>
</dbReference>
<dbReference type="Pfam" id="PF20774">
    <property type="entry name" value="InhA-like_VEG"/>
    <property type="match status" value="1"/>
</dbReference>
<feature type="signal peptide" evidence="12">
    <location>
        <begin position="1"/>
        <end position="26"/>
    </location>
</feature>
<dbReference type="Pfam" id="PF18911">
    <property type="entry name" value="PKD_4"/>
    <property type="match status" value="2"/>
</dbReference>
<keyword evidence="7" id="KW-0378">Hydrolase</keyword>